<dbReference type="Pfam" id="PF11700">
    <property type="entry name" value="ATG22"/>
    <property type="match status" value="1"/>
</dbReference>
<feature type="transmembrane region" description="Helical" evidence="6">
    <location>
        <begin position="298"/>
        <end position="316"/>
    </location>
</feature>
<protein>
    <submittedName>
        <fullName evidence="7">MFS transporter</fullName>
    </submittedName>
</protein>
<dbReference type="EMBL" id="JACRUO010000001">
    <property type="protein sequence ID" value="MBD3689484.1"/>
    <property type="molecule type" value="Genomic_DNA"/>
</dbReference>
<dbReference type="InterPro" id="IPR036259">
    <property type="entry name" value="MFS_trans_sf"/>
</dbReference>
<keyword evidence="4 6" id="KW-1133">Transmembrane helix</keyword>
<feature type="transmembrane region" description="Helical" evidence="6">
    <location>
        <begin position="164"/>
        <end position="184"/>
    </location>
</feature>
<name>A0A8I0KW01_9ACTO</name>
<evidence type="ECO:0000256" key="5">
    <source>
        <dbReference type="ARBA" id="ARBA00023136"/>
    </source>
</evidence>
<dbReference type="RefSeq" id="WP_191071527.1">
    <property type="nucleotide sequence ID" value="NZ_CP060506.1"/>
</dbReference>
<keyword evidence="3 6" id="KW-0812">Transmembrane</keyword>
<dbReference type="InterPro" id="IPR024671">
    <property type="entry name" value="Atg22-like"/>
</dbReference>
<dbReference type="PANTHER" id="PTHR23519:SF1">
    <property type="entry name" value="AUTOPHAGY-RELATED PROTEIN 22"/>
    <property type="match status" value="1"/>
</dbReference>
<evidence type="ECO:0000256" key="3">
    <source>
        <dbReference type="ARBA" id="ARBA00022692"/>
    </source>
</evidence>
<dbReference type="PANTHER" id="PTHR23519">
    <property type="entry name" value="AUTOPHAGY-RELATED PROTEIN 22"/>
    <property type="match status" value="1"/>
</dbReference>
<gene>
    <name evidence="7" type="ORF">H8R10_04480</name>
</gene>
<dbReference type="Proteomes" id="UP000627538">
    <property type="component" value="Unassembled WGS sequence"/>
</dbReference>
<feature type="transmembrane region" description="Helical" evidence="6">
    <location>
        <begin position="426"/>
        <end position="448"/>
    </location>
</feature>
<dbReference type="GO" id="GO:0012505">
    <property type="term" value="C:endomembrane system"/>
    <property type="evidence" value="ECO:0007669"/>
    <property type="project" value="UniProtKB-SubCell"/>
</dbReference>
<dbReference type="Gene3D" id="1.20.1250.20">
    <property type="entry name" value="MFS general substrate transporter like domains"/>
    <property type="match status" value="1"/>
</dbReference>
<evidence type="ECO:0000256" key="2">
    <source>
        <dbReference type="ARBA" id="ARBA00022448"/>
    </source>
</evidence>
<evidence type="ECO:0000256" key="6">
    <source>
        <dbReference type="SAM" id="Phobius"/>
    </source>
</evidence>
<feature type="transmembrane region" description="Helical" evidence="6">
    <location>
        <begin position="352"/>
        <end position="376"/>
    </location>
</feature>
<evidence type="ECO:0000313" key="7">
    <source>
        <dbReference type="EMBL" id="MBD3689484.1"/>
    </source>
</evidence>
<feature type="transmembrane region" description="Helical" evidence="6">
    <location>
        <begin position="93"/>
        <end position="112"/>
    </location>
</feature>
<feature type="transmembrane region" description="Helical" evidence="6">
    <location>
        <begin position="204"/>
        <end position="224"/>
    </location>
</feature>
<evidence type="ECO:0000313" key="8">
    <source>
        <dbReference type="Proteomes" id="UP000627538"/>
    </source>
</evidence>
<feature type="transmembrane region" description="Helical" evidence="6">
    <location>
        <begin position="62"/>
        <end position="81"/>
    </location>
</feature>
<sequence length="461" mass="48688">MTAPSPATPTPPTPRILSVPVLSWGLWDWGSAAFNSVATTFVFSVYLTTPGLFADGDGGTGALSMGLLIAGIVVAIAAPITGQQGDRRGRSHLLLAFFTALVVISMLAMFFVYPTSPLGSVGALWLGVALLGFGNIFFEFASVNYNAMLPRISTRQTMGRVSGLGWGLGYIGGIILLALMYVGFIAPEVGWFGITAVDYLNIRVVMVISAVWFAVFAIPVLAFFPHRPADPAALAAPRETLPAAYRRLWSTVRSLARVSPPTLKFMVASAIFRDGLAGVFTYGAIIAAGTFHMSQGDILIFGIVANVVAGLFTIGCGPLDDWLGPKRVIVSSLILMVGCGIAIFVLHDAGTWVFWVFGLVLSSFVGPVQAASRSLLGRLVPEGHEGEVFGLYATTGRAVSFLSPAFFASAMWFGGLVINKGESSQYFGILGIVIILLAGAALTAPLSVGRRGDRHVVMDIS</sequence>
<evidence type="ECO:0000256" key="4">
    <source>
        <dbReference type="ARBA" id="ARBA00022989"/>
    </source>
</evidence>
<accession>A0A8I0KW01</accession>
<feature type="transmembrane region" description="Helical" evidence="6">
    <location>
        <begin position="124"/>
        <end position="143"/>
    </location>
</feature>
<dbReference type="SUPFAM" id="SSF103473">
    <property type="entry name" value="MFS general substrate transporter"/>
    <property type="match status" value="1"/>
</dbReference>
<evidence type="ECO:0000256" key="1">
    <source>
        <dbReference type="ARBA" id="ARBA00004127"/>
    </source>
</evidence>
<feature type="transmembrane region" description="Helical" evidence="6">
    <location>
        <begin position="328"/>
        <end position="346"/>
    </location>
</feature>
<keyword evidence="2" id="KW-0813">Transport</keyword>
<feature type="transmembrane region" description="Helical" evidence="6">
    <location>
        <begin position="271"/>
        <end position="292"/>
    </location>
</feature>
<dbReference type="InterPro" id="IPR050495">
    <property type="entry name" value="ATG22/LtaA_families"/>
</dbReference>
<organism evidence="7 8">
    <name type="scientific">Nanchangia anserum</name>
    <dbReference type="NCBI Taxonomy" id="2692125"/>
    <lineage>
        <taxon>Bacteria</taxon>
        <taxon>Bacillati</taxon>
        <taxon>Actinomycetota</taxon>
        <taxon>Actinomycetes</taxon>
        <taxon>Actinomycetales</taxon>
        <taxon>Actinomycetaceae</taxon>
        <taxon>Nanchangia</taxon>
    </lineage>
</organism>
<keyword evidence="5 6" id="KW-0472">Membrane</keyword>
<feature type="transmembrane region" description="Helical" evidence="6">
    <location>
        <begin position="388"/>
        <end position="414"/>
    </location>
</feature>
<comment type="caution">
    <text evidence="7">The sequence shown here is derived from an EMBL/GenBank/DDBJ whole genome shotgun (WGS) entry which is preliminary data.</text>
</comment>
<proteinExistence type="predicted"/>
<comment type="subcellular location">
    <subcellularLocation>
        <location evidence="1">Endomembrane system</location>
        <topology evidence="1">Multi-pass membrane protein</topology>
    </subcellularLocation>
</comment>
<reference evidence="7 8" key="1">
    <citation type="submission" date="2020-08" db="EMBL/GenBank/DDBJ databases">
        <title>Winkia gen. nov., sp. nov., isolated from faeces of the Anser albifrons in China.</title>
        <authorList>
            <person name="Liu Q."/>
        </authorList>
    </citation>
    <scope>NUCLEOTIDE SEQUENCE [LARGE SCALE GENOMIC DNA]</scope>
    <source>
        <strain evidence="7 8">C62</strain>
    </source>
</reference>
<keyword evidence="8" id="KW-1185">Reference proteome</keyword>
<dbReference type="AlphaFoldDB" id="A0A8I0KW01"/>